<dbReference type="InParanoid" id="A0A151ZE92"/>
<dbReference type="OrthoDB" id="21139at2759"/>
<dbReference type="PANTHER" id="PTHR13412">
    <property type="entry name" value="T-CELL IMMUNOMODULATORY PROTEIN HOMOLOG"/>
    <property type="match status" value="1"/>
</dbReference>
<feature type="signal peptide" evidence="1">
    <location>
        <begin position="1"/>
        <end position="18"/>
    </location>
</feature>
<sequence length="342" mass="37186">MKIYLAFILIICVGWNHAFPVSTAILNNTNSYSIKGGSFPANVSNLTYSIGTCDINGDGKKDIIFNNGDGYVVLFGDVSRFGNSRPINDSFADGINGFKIKINNPERFPVCGDVNGDGIDDIMVTNSDSQSYIGIIFVIYGSKSPFKATIDSFDGINGFKIIGESQESLGLGKAICDVNGDGVKDLVISTFHPPWSSFEDHNKIFVKYGLKNGSKFSTVKGEYTISEFGNSEIVEGKGFIMNDLYGLTLTCGDINNDGYDDLYLLKPTSQIVFGKATFPLDYTPTFDGKEALNIPGITWGGIDNRFGSSSFGDFNGDGLIDMAVTNGREVEFEHYIILGKKK</sequence>
<evidence type="ECO:0000256" key="1">
    <source>
        <dbReference type="SAM" id="SignalP"/>
    </source>
</evidence>
<dbReference type="EMBL" id="LODT01000031">
    <property type="protein sequence ID" value="KYQ92278.1"/>
    <property type="molecule type" value="Genomic_DNA"/>
</dbReference>
<proteinExistence type="predicted"/>
<comment type="caution">
    <text evidence="2">The sequence shown here is derived from an EMBL/GenBank/DDBJ whole genome shotgun (WGS) entry which is preliminary data.</text>
</comment>
<gene>
    <name evidence="2" type="ORF">DLAC_07127</name>
</gene>
<evidence type="ECO:0000313" key="3">
    <source>
        <dbReference type="Proteomes" id="UP000076078"/>
    </source>
</evidence>
<dbReference type="Proteomes" id="UP000076078">
    <property type="component" value="Unassembled WGS sequence"/>
</dbReference>
<reference evidence="2 3" key="1">
    <citation type="submission" date="2015-12" db="EMBL/GenBank/DDBJ databases">
        <title>Dictyostelia acquired genes for synthesis and detection of signals that induce cell-type specialization by lateral gene transfer from prokaryotes.</title>
        <authorList>
            <person name="Gloeckner G."/>
            <person name="Schaap P."/>
        </authorList>
    </citation>
    <scope>NUCLEOTIDE SEQUENCE [LARGE SCALE GENOMIC DNA]</scope>
    <source>
        <strain evidence="2 3">TK</strain>
    </source>
</reference>
<dbReference type="AlphaFoldDB" id="A0A151ZE92"/>
<accession>A0A151ZE92</accession>
<dbReference type="InterPro" id="IPR028994">
    <property type="entry name" value="Integrin_alpha_N"/>
</dbReference>
<name>A0A151ZE92_TIELA</name>
<dbReference type="InterPro" id="IPR024881">
    <property type="entry name" value="Tip"/>
</dbReference>
<protein>
    <submittedName>
        <fullName evidence="2">Tenascin X</fullName>
    </submittedName>
</protein>
<dbReference type="SUPFAM" id="SSF69318">
    <property type="entry name" value="Integrin alpha N-terminal domain"/>
    <property type="match status" value="1"/>
</dbReference>
<keyword evidence="3" id="KW-1185">Reference proteome</keyword>
<dbReference type="Gene3D" id="2.130.10.130">
    <property type="entry name" value="Integrin alpha, N-terminal"/>
    <property type="match status" value="2"/>
</dbReference>
<evidence type="ECO:0000313" key="2">
    <source>
        <dbReference type="EMBL" id="KYQ92278.1"/>
    </source>
</evidence>
<dbReference type="PANTHER" id="PTHR13412:SF0">
    <property type="entry name" value="T-CELL IMMUNOMODULATORY PROTEIN"/>
    <property type="match status" value="1"/>
</dbReference>
<keyword evidence="1" id="KW-0732">Signal</keyword>
<organism evidence="2 3">
    <name type="scientific">Tieghemostelium lacteum</name>
    <name type="common">Slime mold</name>
    <name type="synonym">Dictyostelium lacteum</name>
    <dbReference type="NCBI Taxonomy" id="361077"/>
    <lineage>
        <taxon>Eukaryota</taxon>
        <taxon>Amoebozoa</taxon>
        <taxon>Evosea</taxon>
        <taxon>Eumycetozoa</taxon>
        <taxon>Dictyostelia</taxon>
        <taxon>Dictyosteliales</taxon>
        <taxon>Raperosteliaceae</taxon>
        <taxon>Tieghemostelium</taxon>
    </lineage>
</organism>
<feature type="chain" id="PRO_5007593210" evidence="1">
    <location>
        <begin position="19"/>
        <end position="342"/>
    </location>
</feature>